<evidence type="ECO:0000259" key="7">
    <source>
        <dbReference type="Pfam" id="PF17676"/>
    </source>
</evidence>
<comment type="similarity">
    <text evidence="1">Belongs to the peptidase S66 family.</text>
</comment>
<dbReference type="InterPro" id="IPR027478">
    <property type="entry name" value="LdcA_N"/>
</dbReference>
<keyword evidence="2 8" id="KW-0121">Carboxypeptidase</keyword>
<organism evidence="8 9">
    <name type="scientific">Novosphingobium capsulatum</name>
    <dbReference type="NCBI Taxonomy" id="13688"/>
    <lineage>
        <taxon>Bacteria</taxon>
        <taxon>Pseudomonadati</taxon>
        <taxon>Pseudomonadota</taxon>
        <taxon>Alphaproteobacteria</taxon>
        <taxon>Sphingomonadales</taxon>
        <taxon>Sphingomonadaceae</taxon>
        <taxon>Novosphingobium</taxon>
    </lineage>
</organism>
<dbReference type="Proteomes" id="UP001184150">
    <property type="component" value="Unassembled WGS sequence"/>
</dbReference>
<keyword evidence="3" id="KW-0645">Protease</keyword>
<dbReference type="InterPro" id="IPR027461">
    <property type="entry name" value="Carboxypeptidase_A_C_sf"/>
</dbReference>
<protein>
    <submittedName>
        <fullName evidence="8">Muramoyltetrapeptide carboxypeptidase</fullName>
        <ecNumber evidence="8">3.4.17.13</ecNumber>
    </submittedName>
</protein>
<evidence type="ECO:0000313" key="9">
    <source>
        <dbReference type="Proteomes" id="UP001184150"/>
    </source>
</evidence>
<evidence type="ECO:0000256" key="1">
    <source>
        <dbReference type="ARBA" id="ARBA00010233"/>
    </source>
</evidence>
<accession>A0ABU1MI79</accession>
<dbReference type="EC" id="3.4.17.13" evidence="8"/>
<evidence type="ECO:0000256" key="5">
    <source>
        <dbReference type="ARBA" id="ARBA00022825"/>
    </source>
</evidence>
<keyword evidence="4 8" id="KW-0378">Hydrolase</keyword>
<dbReference type="GO" id="GO:0106415">
    <property type="term" value="F:muramoyltetrapeptide carboxypeptidase activity"/>
    <property type="evidence" value="ECO:0007669"/>
    <property type="project" value="UniProtKB-EC"/>
</dbReference>
<dbReference type="InterPro" id="IPR029062">
    <property type="entry name" value="Class_I_gatase-like"/>
</dbReference>
<sequence length="277" mass="29305">MLRVAVCAPSAPFDSADAGRIAALVADYAGLDIHFHEQCFAQSGHFAGTDQQRRDAFVECANDPGFDAVWFARGGYGAGRIAQDAIGLLAAAAQNKAYLGYSDGGVMLAALYRAKVGRPVHAPMPADVRRDGGEAAVRRTLAWLAGDATGLEPTIPTAEPVAAFNLMTLSMIMGTPVMPDLAGHVVMVEEVSEYDYAVDRLLFHVSAGLASMKVAGLRLGRVTQVPENDRPFGIGVEDMARHWCARTGLPYLGRADIGHDGDNRIVPFGLAGTPPGQ</sequence>
<evidence type="ECO:0000313" key="8">
    <source>
        <dbReference type="EMBL" id="MDR6510054.1"/>
    </source>
</evidence>
<evidence type="ECO:0000256" key="2">
    <source>
        <dbReference type="ARBA" id="ARBA00022645"/>
    </source>
</evidence>
<gene>
    <name evidence="8" type="ORF">J2792_000914</name>
</gene>
<dbReference type="InterPro" id="IPR040921">
    <property type="entry name" value="Peptidase_S66C"/>
</dbReference>
<dbReference type="CDD" id="cd07025">
    <property type="entry name" value="Peptidase_S66"/>
    <property type="match status" value="1"/>
</dbReference>
<proteinExistence type="inferred from homology"/>
<dbReference type="PANTHER" id="PTHR30237">
    <property type="entry name" value="MURAMOYLTETRAPEPTIDE CARBOXYPEPTIDASE"/>
    <property type="match status" value="1"/>
</dbReference>
<evidence type="ECO:0000256" key="3">
    <source>
        <dbReference type="ARBA" id="ARBA00022670"/>
    </source>
</evidence>
<dbReference type="Gene3D" id="3.50.30.60">
    <property type="entry name" value="LD-carboxypeptidase A C-terminal domain-like"/>
    <property type="match status" value="1"/>
</dbReference>
<feature type="domain" description="LD-carboxypeptidase C-terminal" evidence="7">
    <location>
        <begin position="165"/>
        <end position="270"/>
    </location>
</feature>
<name>A0ABU1MI79_9SPHN</name>
<dbReference type="EMBL" id="JAVDRD010000002">
    <property type="protein sequence ID" value="MDR6510054.1"/>
    <property type="molecule type" value="Genomic_DNA"/>
</dbReference>
<dbReference type="Gene3D" id="3.40.50.10740">
    <property type="entry name" value="Class I glutamine amidotransferase-like"/>
    <property type="match status" value="1"/>
</dbReference>
<dbReference type="InterPro" id="IPR040449">
    <property type="entry name" value="Peptidase_S66_N"/>
</dbReference>
<comment type="caution">
    <text evidence="8">The sequence shown here is derived from an EMBL/GenBank/DDBJ whole genome shotgun (WGS) entry which is preliminary data.</text>
</comment>
<evidence type="ECO:0000256" key="4">
    <source>
        <dbReference type="ARBA" id="ARBA00022801"/>
    </source>
</evidence>
<evidence type="ECO:0000259" key="6">
    <source>
        <dbReference type="Pfam" id="PF02016"/>
    </source>
</evidence>
<reference evidence="8 9" key="1">
    <citation type="submission" date="2023-07" db="EMBL/GenBank/DDBJ databases">
        <title>Sorghum-associated microbial communities from plants grown in Nebraska, USA.</title>
        <authorList>
            <person name="Schachtman D."/>
        </authorList>
    </citation>
    <scope>NUCLEOTIDE SEQUENCE [LARGE SCALE GENOMIC DNA]</scope>
    <source>
        <strain evidence="8 9">DS1027</strain>
    </source>
</reference>
<dbReference type="Pfam" id="PF17676">
    <property type="entry name" value="Peptidase_S66C"/>
    <property type="match status" value="1"/>
</dbReference>
<dbReference type="PANTHER" id="PTHR30237:SF2">
    <property type="entry name" value="MUREIN TETRAPEPTIDE CARBOXYPEPTIDASE"/>
    <property type="match status" value="1"/>
</dbReference>
<dbReference type="SUPFAM" id="SSF52317">
    <property type="entry name" value="Class I glutamine amidotransferase-like"/>
    <property type="match status" value="1"/>
</dbReference>
<feature type="domain" description="LD-carboxypeptidase N-terminal" evidence="6">
    <location>
        <begin position="4"/>
        <end position="114"/>
    </location>
</feature>
<dbReference type="Pfam" id="PF02016">
    <property type="entry name" value="Peptidase_S66"/>
    <property type="match status" value="1"/>
</dbReference>
<keyword evidence="9" id="KW-1185">Reference proteome</keyword>
<dbReference type="InterPro" id="IPR003507">
    <property type="entry name" value="S66_fam"/>
</dbReference>
<keyword evidence="5" id="KW-0720">Serine protease</keyword>
<dbReference type="SUPFAM" id="SSF141986">
    <property type="entry name" value="LD-carboxypeptidase A C-terminal domain-like"/>
    <property type="match status" value="1"/>
</dbReference>
<dbReference type="RefSeq" id="WP_309804523.1">
    <property type="nucleotide sequence ID" value="NZ_JAVDRD010000002.1"/>
</dbReference>